<evidence type="ECO:0000313" key="2">
    <source>
        <dbReference type="EMBL" id="USI73830.1"/>
    </source>
</evidence>
<dbReference type="Proteomes" id="UP001056937">
    <property type="component" value="Chromosome 1"/>
</dbReference>
<dbReference type="Pfam" id="PF11739">
    <property type="entry name" value="YdbH-like"/>
    <property type="match status" value="1"/>
</dbReference>
<dbReference type="RefSeq" id="WP_252167636.1">
    <property type="nucleotide sequence ID" value="NZ_CP084930.1"/>
</dbReference>
<proteinExistence type="predicted"/>
<protein>
    <submittedName>
        <fullName evidence="2">YdbH domain-containing protein</fullName>
    </submittedName>
</protein>
<accession>A0ABY4XAD0</accession>
<gene>
    <name evidence="2" type="ORF">LHA26_05015</name>
</gene>
<reference evidence="2" key="1">
    <citation type="journal article" date="2022" name="Toxins">
        <title>Genomic Analysis of Sphingopyxis sp. USTB-05 for Biodegrading Cyanobacterial Hepatotoxins.</title>
        <authorList>
            <person name="Liu C."/>
            <person name="Xu Q."/>
            <person name="Zhao Z."/>
            <person name="Zhang H."/>
            <person name="Liu X."/>
            <person name="Yin C."/>
            <person name="Liu Y."/>
            <person name="Yan H."/>
        </authorList>
    </citation>
    <scope>NUCLEOTIDE SEQUENCE</scope>
    <source>
        <strain evidence="2">NBD5</strain>
    </source>
</reference>
<dbReference type="InterPro" id="IPR021730">
    <property type="entry name" value="YdbH"/>
</dbReference>
<evidence type="ECO:0000313" key="3">
    <source>
        <dbReference type="Proteomes" id="UP001056937"/>
    </source>
</evidence>
<organism evidence="2 3">
    <name type="scientific">Sphingomonas morindae</name>
    <dbReference type="NCBI Taxonomy" id="1541170"/>
    <lineage>
        <taxon>Bacteria</taxon>
        <taxon>Pseudomonadati</taxon>
        <taxon>Pseudomonadota</taxon>
        <taxon>Alphaproteobacteria</taxon>
        <taxon>Sphingomonadales</taxon>
        <taxon>Sphingomonadaceae</taxon>
        <taxon>Sphingomonas</taxon>
    </lineage>
</organism>
<keyword evidence="3" id="KW-1185">Reference proteome</keyword>
<sequence>MALATGTAILLVLGGVWIERQTLVRGVVDRELARRGVRASYRLVSIGPFHERLADLRIGDPRAPDLTVRSLDLALGYGAGGAQLRGVRAEGVRLAARIDSRGLSLGALDRLRPQGRGAAGLPDLALTLADARLALATPAGAIAARLDGRGNAARDFSGRLTLAAPQLRPAPGCRLTGLAGTLAVRVAGGGPELAGPLTLAGLRCGGAALGPARIDGRASLSPALDRWEGRLALAAGPGAAGPARIAALNGALRFAGDRRATTGMGTLRLAAPRLAAAGLRAAEASLTGRLVYAGGVTGSGTVHGTGLALDPDRRRALAAFGRAAASTPAGPVAAAIGAAAARLARAATLDARIALDRPPGGPRLRLADAMLRGASGGALRLAGTLSWPAGGGIALSGQAASAGDGLPRLTARFARPRGAAPLTATILAAPYEAGAARLALTPVTLRYDAGTLRLATRLTADGPIGGGRVEGLTLPLALAGGAGGWRLESGCVPIGFARLAVAGMTLEEGRLRGCGRAGAPIAAIDAAGRLRAGLMVADLRLAGRSGTAPLSLAADRVTLDQDRFDVTGLAVRLGAGATPTRLDIAALDGAFGARAGRFHRLGGQIGSVPLIADGGEGEWREADGALVLAADFTLSDAQAPARFQPLAGRGLALRLDQGRVTATTGLTRPGGGATLAEVTLRHDLNAGRGSADIAVPDLAFTPALQPEALTRLTLGVIANARGHVRGRARIDWAPGAITSQGDFETERLDFAAAFGPVTGLSGRVHFNDLLALATPPGQEVRIAEVNPGVPVTQGVLHYQLLPGQKVALEEGHWPFARGQLTLDPSLLAFDQDSERRLTFRVRGADAAAFVQDMAAPNLAATGLFDGTLPMVFDQRGGRIEGGEMVARPPGGTLAYIGALSQENVGRLGALAFDALKAIRYSALAVDLDGRLDGEIVSRVRFTGVREATPGAGLVARLIRNLPFRFSIAIRAPFRALLGTARSYADPSLLLAGTGLPAAAAPSSPAIQPAVSDAMADHRPR</sequence>
<evidence type="ECO:0000256" key="1">
    <source>
        <dbReference type="SAM" id="MobiDB-lite"/>
    </source>
</evidence>
<dbReference type="EMBL" id="CP084930">
    <property type="protein sequence ID" value="USI73830.1"/>
    <property type="molecule type" value="Genomic_DNA"/>
</dbReference>
<name>A0ABY4XAD0_9SPHN</name>
<feature type="region of interest" description="Disordered" evidence="1">
    <location>
        <begin position="1000"/>
        <end position="1020"/>
    </location>
</feature>